<gene>
    <name evidence="5 6 7 8" type="primary">LOC111014519</name>
</gene>
<dbReference type="GO" id="GO:0005634">
    <property type="term" value="C:nucleus"/>
    <property type="evidence" value="ECO:0007669"/>
    <property type="project" value="UniProtKB-SubCell"/>
</dbReference>
<dbReference type="PANTHER" id="PTHR33432">
    <property type="entry name" value="PROTEIN EMSY-LIKE 4"/>
    <property type="match status" value="1"/>
</dbReference>
<sequence length="407" mass="45670">MKLKKGSKLRILNKKKVPLGSQGPMEAIQGSGPNFMARHVKSKGGSNHVMVEQASHKVIMPCHPQLEVSEAWAPGDVVEVFDNNSWKMATVSEVLGKMYILVRLLGSSQEFKVRKSDIRVRQSWKDDDDARVTVGKVDKNCTRGKLHTNLLLDHSQNSTYQVQKTNSRTTLPRKDDYFAIRNKNFQDSHKVRILKRSTNCTSEAFYEASHKVRLIEKEGRYVKVVASNPTELPELQVGPDPVSYPRDSLGERHRPASLNHRLGGHMELDVKGKEPVSLVRESNDVDSMMCSVGSCSISCDNSSEMPCDVSAGVTEQIAGYFGDNQSPRHLVYEGHSLPTKEELEAEIHRLELQAYRCTIEALHASGPLSWEQEVLITNLRLSLNISNDEHLMQLKYLISADTSIPIK</sequence>
<proteinExistence type="predicted"/>
<evidence type="ECO:0000259" key="3">
    <source>
        <dbReference type="PROSITE" id="PS51138"/>
    </source>
</evidence>
<dbReference type="RefSeq" id="XP_022144982.1">
    <property type="nucleotide sequence ID" value="XM_022289290.1"/>
</dbReference>
<dbReference type="Proteomes" id="UP000504603">
    <property type="component" value="Unplaced"/>
</dbReference>
<dbReference type="RefSeq" id="XP_022144981.1">
    <property type="nucleotide sequence ID" value="XM_022289289.1"/>
</dbReference>
<dbReference type="PANTHER" id="PTHR33432:SF33">
    <property type="entry name" value="OS03G0796400 PROTEIN"/>
    <property type="match status" value="1"/>
</dbReference>
<dbReference type="RefSeq" id="XP_022144984.1">
    <property type="nucleotide sequence ID" value="XM_022289292.1"/>
</dbReference>
<dbReference type="Pfam" id="PF03735">
    <property type="entry name" value="ENT"/>
    <property type="match status" value="1"/>
</dbReference>
<dbReference type="AlphaFoldDB" id="A0A6J1CUQ4"/>
<dbReference type="KEGG" id="mcha:111014519"/>
<dbReference type="SMART" id="SM00743">
    <property type="entry name" value="Agenet"/>
    <property type="match status" value="1"/>
</dbReference>
<dbReference type="OrthoDB" id="663550at2759"/>
<dbReference type="InterPro" id="IPR014002">
    <property type="entry name" value="Agenet_dom_plant"/>
</dbReference>
<evidence type="ECO:0000256" key="1">
    <source>
        <dbReference type="ARBA" id="ARBA00004123"/>
    </source>
</evidence>
<evidence type="ECO:0000313" key="6">
    <source>
        <dbReference type="RefSeq" id="XP_022144982.1"/>
    </source>
</evidence>
<dbReference type="SMART" id="SM01191">
    <property type="entry name" value="ENT"/>
    <property type="match status" value="1"/>
</dbReference>
<feature type="domain" description="ENT" evidence="3">
    <location>
        <begin position="343"/>
        <end position="407"/>
    </location>
</feature>
<evidence type="ECO:0000313" key="8">
    <source>
        <dbReference type="RefSeq" id="XP_022144984.1"/>
    </source>
</evidence>
<dbReference type="SUPFAM" id="SSF158639">
    <property type="entry name" value="ENT-like"/>
    <property type="match status" value="1"/>
</dbReference>
<dbReference type="InterPro" id="IPR005491">
    <property type="entry name" value="ENT_dom"/>
</dbReference>
<evidence type="ECO:0000256" key="2">
    <source>
        <dbReference type="ARBA" id="ARBA00023242"/>
    </source>
</evidence>
<evidence type="ECO:0000313" key="4">
    <source>
        <dbReference type="Proteomes" id="UP000504603"/>
    </source>
</evidence>
<keyword evidence="2" id="KW-0539">Nucleus</keyword>
<accession>A0A6J1CUQ4</accession>
<evidence type="ECO:0000313" key="5">
    <source>
        <dbReference type="RefSeq" id="XP_022144981.1"/>
    </source>
</evidence>
<dbReference type="InterPro" id="IPR036142">
    <property type="entry name" value="ENT_dom-like_sf"/>
</dbReference>
<protein>
    <submittedName>
        <fullName evidence="5 6">Uncharacterized protein LOC111014519 isoform X1</fullName>
    </submittedName>
</protein>
<dbReference type="RefSeq" id="XP_022144983.1">
    <property type="nucleotide sequence ID" value="XM_022289291.1"/>
</dbReference>
<dbReference type="GO" id="GO:0050832">
    <property type="term" value="P:defense response to fungus"/>
    <property type="evidence" value="ECO:0007669"/>
    <property type="project" value="InterPro"/>
</dbReference>
<dbReference type="InterPro" id="IPR033485">
    <property type="entry name" value="EMSY-LIKE_plant"/>
</dbReference>
<dbReference type="Gene3D" id="1.10.1240.40">
    <property type="entry name" value="ENT domain"/>
    <property type="match status" value="1"/>
</dbReference>
<organism evidence="4 7">
    <name type="scientific">Momordica charantia</name>
    <name type="common">Bitter gourd</name>
    <name type="synonym">Balsam pear</name>
    <dbReference type="NCBI Taxonomy" id="3673"/>
    <lineage>
        <taxon>Eukaryota</taxon>
        <taxon>Viridiplantae</taxon>
        <taxon>Streptophyta</taxon>
        <taxon>Embryophyta</taxon>
        <taxon>Tracheophyta</taxon>
        <taxon>Spermatophyta</taxon>
        <taxon>Magnoliopsida</taxon>
        <taxon>eudicotyledons</taxon>
        <taxon>Gunneridae</taxon>
        <taxon>Pentapetalae</taxon>
        <taxon>rosids</taxon>
        <taxon>fabids</taxon>
        <taxon>Cucurbitales</taxon>
        <taxon>Cucurbitaceae</taxon>
        <taxon>Momordiceae</taxon>
        <taxon>Momordica</taxon>
    </lineage>
</organism>
<evidence type="ECO:0000313" key="7">
    <source>
        <dbReference type="RefSeq" id="XP_022144983.1"/>
    </source>
</evidence>
<reference evidence="5 6" key="1">
    <citation type="submission" date="2025-04" db="UniProtKB">
        <authorList>
            <consortium name="RefSeq"/>
        </authorList>
    </citation>
    <scope>IDENTIFICATION</scope>
    <source>
        <strain evidence="5 6">OHB3-1</strain>
    </source>
</reference>
<dbReference type="CDD" id="cd20406">
    <property type="entry name" value="Tudor_Agenet_AtDUF_rpt2_4"/>
    <property type="match status" value="1"/>
</dbReference>
<name>A0A6J1CUQ4_MOMCH</name>
<comment type="subcellular location">
    <subcellularLocation>
        <location evidence="1">Nucleus</location>
    </subcellularLocation>
</comment>
<keyword evidence="4" id="KW-1185">Reference proteome</keyword>
<dbReference type="GeneID" id="111014519"/>
<dbReference type="PROSITE" id="PS51138">
    <property type="entry name" value="ENT"/>
    <property type="match status" value="1"/>
</dbReference>